<feature type="compositionally biased region" description="Basic and acidic residues" evidence="1">
    <location>
        <begin position="287"/>
        <end position="298"/>
    </location>
</feature>
<evidence type="ECO:0008006" key="5">
    <source>
        <dbReference type="Google" id="ProtNLM"/>
    </source>
</evidence>
<accession>A0ABD5W1G5</accession>
<keyword evidence="2" id="KW-1133">Transmembrane helix</keyword>
<feature type="region of interest" description="Disordered" evidence="1">
    <location>
        <begin position="199"/>
        <end position="327"/>
    </location>
</feature>
<feature type="transmembrane region" description="Helical" evidence="2">
    <location>
        <begin position="12"/>
        <end position="38"/>
    </location>
</feature>
<keyword evidence="2" id="KW-0812">Transmembrane</keyword>
<dbReference type="GeneID" id="76631547"/>
<evidence type="ECO:0000313" key="4">
    <source>
        <dbReference type="Proteomes" id="UP001596445"/>
    </source>
</evidence>
<dbReference type="EMBL" id="JBHSZI010000001">
    <property type="protein sequence ID" value="MFC7059390.1"/>
    <property type="molecule type" value="Genomic_DNA"/>
</dbReference>
<keyword evidence="4" id="KW-1185">Reference proteome</keyword>
<proteinExistence type="predicted"/>
<evidence type="ECO:0000313" key="3">
    <source>
        <dbReference type="EMBL" id="MFC7059390.1"/>
    </source>
</evidence>
<dbReference type="Proteomes" id="UP001596445">
    <property type="component" value="Unassembled WGS sequence"/>
</dbReference>
<sequence>MKQTGEVGAVIAGTVTILAFASMVNATVGVALGAIVVVGMATQAGARADTLVLGGLSLALSGVFATVFDTFPAGEGVVAAAGFVGVAIGLFFQWANRVLARSSGVVRLIWRLIHLQSTVITIVKVAVVLPLTFAAGVAGEDIDVFGGLTFVLFSLSILAGFYAVDQGRGLLSLKTDVRDSKSEVTATVNTARSQSLGAGIAAGIRAGSERPVRPDESAERSETVSHSEPDYETTPTARRDEPRRTDRPDEQFGDRSGTDSDQPREAERQPPANGRDPDSTQSAPRGRPADGDGPRRQTEPTSNSHEFGGNSQQSTPQSRWCPDCGTEITDGERRYCHQCAAFLGQ</sequence>
<comment type="caution">
    <text evidence="3">The sequence shown here is derived from an EMBL/GenBank/DDBJ whole genome shotgun (WGS) entry which is preliminary data.</text>
</comment>
<protein>
    <recommendedName>
        <fullName evidence="5">Zinc ribbon domain-containing protein</fullName>
    </recommendedName>
</protein>
<feature type="transmembrane region" description="Helical" evidence="2">
    <location>
        <begin position="144"/>
        <end position="164"/>
    </location>
</feature>
<gene>
    <name evidence="3" type="ORF">ACFQQG_15945</name>
</gene>
<feature type="transmembrane region" description="Helical" evidence="2">
    <location>
        <begin position="117"/>
        <end position="138"/>
    </location>
</feature>
<organism evidence="3 4">
    <name type="scientific">Halovenus salina</name>
    <dbReference type="NCBI Taxonomy" id="1510225"/>
    <lineage>
        <taxon>Archaea</taxon>
        <taxon>Methanobacteriati</taxon>
        <taxon>Methanobacteriota</taxon>
        <taxon>Stenosarchaea group</taxon>
        <taxon>Halobacteria</taxon>
        <taxon>Halobacteriales</taxon>
        <taxon>Haloarculaceae</taxon>
        <taxon>Halovenus</taxon>
    </lineage>
</organism>
<dbReference type="RefSeq" id="WP_267162164.1">
    <property type="nucleotide sequence ID" value="NZ_CP112972.1"/>
</dbReference>
<evidence type="ECO:0000256" key="2">
    <source>
        <dbReference type="SAM" id="Phobius"/>
    </source>
</evidence>
<reference evidence="3 4" key="1">
    <citation type="journal article" date="2019" name="Int. J. Syst. Evol. Microbiol.">
        <title>The Global Catalogue of Microorganisms (GCM) 10K type strain sequencing project: providing services to taxonomists for standard genome sequencing and annotation.</title>
        <authorList>
            <consortium name="The Broad Institute Genomics Platform"/>
            <consortium name="The Broad Institute Genome Sequencing Center for Infectious Disease"/>
            <person name="Wu L."/>
            <person name="Ma J."/>
        </authorList>
    </citation>
    <scope>NUCLEOTIDE SEQUENCE [LARGE SCALE GENOMIC DNA]</scope>
    <source>
        <strain evidence="3 4">JCM 30072</strain>
    </source>
</reference>
<keyword evidence="2" id="KW-0472">Membrane</keyword>
<feature type="compositionally biased region" description="Polar residues" evidence="1">
    <location>
        <begin position="299"/>
        <end position="318"/>
    </location>
</feature>
<feature type="compositionally biased region" description="Basic and acidic residues" evidence="1">
    <location>
        <begin position="207"/>
        <end position="229"/>
    </location>
</feature>
<feature type="compositionally biased region" description="Basic and acidic residues" evidence="1">
    <location>
        <begin position="237"/>
        <end position="268"/>
    </location>
</feature>
<feature type="transmembrane region" description="Helical" evidence="2">
    <location>
        <begin position="50"/>
        <end position="71"/>
    </location>
</feature>
<evidence type="ECO:0000256" key="1">
    <source>
        <dbReference type="SAM" id="MobiDB-lite"/>
    </source>
</evidence>
<name>A0ABD5W1G5_9EURY</name>
<dbReference type="AlphaFoldDB" id="A0ABD5W1G5"/>
<feature type="transmembrane region" description="Helical" evidence="2">
    <location>
        <begin position="77"/>
        <end position="96"/>
    </location>
</feature>